<dbReference type="InterPro" id="IPR005064">
    <property type="entry name" value="BUG"/>
</dbReference>
<dbReference type="CDD" id="cd13578">
    <property type="entry name" value="PBP2_Bug27"/>
    <property type="match status" value="1"/>
</dbReference>
<dbReference type="STRING" id="1938817.SAMN06296008_10938"/>
<dbReference type="EMBL" id="FWXJ01000009">
    <property type="protein sequence ID" value="SMC61238.1"/>
    <property type="molecule type" value="Genomic_DNA"/>
</dbReference>
<accession>A0A1W2ALY7</accession>
<dbReference type="Gene3D" id="3.40.190.10">
    <property type="entry name" value="Periplasmic binding protein-like II"/>
    <property type="match status" value="1"/>
</dbReference>
<organism evidence="2 3">
    <name type="scientific">Polynucleobacter kasalickyi</name>
    <dbReference type="NCBI Taxonomy" id="1938817"/>
    <lineage>
        <taxon>Bacteria</taxon>
        <taxon>Pseudomonadati</taxon>
        <taxon>Pseudomonadota</taxon>
        <taxon>Betaproteobacteria</taxon>
        <taxon>Burkholderiales</taxon>
        <taxon>Burkholderiaceae</taxon>
        <taxon>Polynucleobacter</taxon>
    </lineage>
</organism>
<dbReference type="PIRSF" id="PIRSF017082">
    <property type="entry name" value="YflP"/>
    <property type="match status" value="1"/>
</dbReference>
<dbReference type="SUPFAM" id="SSF53850">
    <property type="entry name" value="Periplasmic binding protein-like II"/>
    <property type="match status" value="1"/>
</dbReference>
<dbReference type="Proteomes" id="UP000192708">
    <property type="component" value="Unassembled WGS sequence"/>
</dbReference>
<comment type="similarity">
    <text evidence="1">Belongs to the UPF0065 (bug) family.</text>
</comment>
<gene>
    <name evidence="2" type="ORF">SAMN06296008_10938</name>
</gene>
<dbReference type="AlphaFoldDB" id="A0A1W2ALY7"/>
<protein>
    <submittedName>
        <fullName evidence="2">Tripartite-type tricarboxylate transporter, receptor component TctC</fullName>
    </submittedName>
</protein>
<proteinExistence type="inferred from homology"/>
<reference evidence="2 3" key="1">
    <citation type="submission" date="2017-04" db="EMBL/GenBank/DDBJ databases">
        <authorList>
            <person name="Afonso C.L."/>
            <person name="Miller P.J."/>
            <person name="Scott M.A."/>
            <person name="Spackman E."/>
            <person name="Goraichik I."/>
            <person name="Dimitrov K.M."/>
            <person name="Suarez D.L."/>
            <person name="Swayne D.E."/>
        </authorList>
    </citation>
    <scope>NUCLEOTIDE SEQUENCE [LARGE SCALE GENOMIC DNA]</scope>
    <source>
        <strain evidence="2 3">VK13</strain>
    </source>
</reference>
<dbReference type="InterPro" id="IPR042100">
    <property type="entry name" value="Bug_dom1"/>
</dbReference>
<name>A0A1W2ALY7_9BURK</name>
<dbReference type="PANTHER" id="PTHR42928:SF5">
    <property type="entry name" value="BLR1237 PROTEIN"/>
    <property type="match status" value="1"/>
</dbReference>
<dbReference type="PANTHER" id="PTHR42928">
    <property type="entry name" value="TRICARBOXYLATE-BINDING PROTEIN"/>
    <property type="match status" value="1"/>
</dbReference>
<dbReference type="Pfam" id="PF03401">
    <property type="entry name" value="TctC"/>
    <property type="match status" value="1"/>
</dbReference>
<evidence type="ECO:0000313" key="3">
    <source>
        <dbReference type="Proteomes" id="UP000192708"/>
    </source>
</evidence>
<keyword evidence="2" id="KW-0675">Receptor</keyword>
<evidence type="ECO:0000313" key="2">
    <source>
        <dbReference type="EMBL" id="SMC61238.1"/>
    </source>
</evidence>
<sequence length="330" mass="35375">MMTMTRLRVIFLAFVMSVLLGVLLNLAYAQTSYPTRPIKLIAPFPPGGTSDLLGRMLAQKLSDELGQPVIIENRPGASGNIGHEIASKAAPDGYTLLLSNSSTVVNNPFLYKQMNFDWYKDFSPISLVAIAGQVLIVHPSVPAKNVAELTALAKAQPGVLNFGSGGKAIQSHISGEMYKTAAGVDIIHVPYKGTGVAVADVVAGQIQMIFSDMAPAVPFIKANKVRALAVTSPQRTNTLPDVPTMVEAGFPNFDASVWWSIVAPRGTSNVIIDRVNLALSKIMVSNEIKESFEKLGVTPLFSAPAKVFELSRKDSPIIGEVMKRAGVEKE</sequence>
<dbReference type="RefSeq" id="WP_084283830.1">
    <property type="nucleotide sequence ID" value="NZ_FWXJ01000009.1"/>
</dbReference>
<keyword evidence="3" id="KW-1185">Reference proteome</keyword>
<evidence type="ECO:0000256" key="1">
    <source>
        <dbReference type="ARBA" id="ARBA00006987"/>
    </source>
</evidence>
<dbReference type="Gene3D" id="3.40.190.150">
    <property type="entry name" value="Bordetella uptake gene, domain 1"/>
    <property type="match status" value="1"/>
</dbReference>
<dbReference type="OrthoDB" id="8678477at2"/>